<sequence length="409" mass="45066">MIVAGLVVWGIFFWSGQLCTGKVFARTTQPRVLPYSATAHGPYSVKGNQILDADGKPYLFHGVARDGLEYDCEGQAGPYTRQSLALMGTPSGKDLDINAGSYWGGNTVRLPLSQNFWLKGGSGDANCTSARYQALVKRIVDDLASLQLNVILDLHWVGANGQVGKGGAEAAMPDTDSVTFWQQVAKVYKEYPDVLFELYNEPHISPQKAVCWLHGCMITNDKARSNDCNGCFKYLTYQAVGMQRLVDAVRQVGAKNLVLVAGTNWGYDLTHLPTYAVQGENIVYDAHPYNYWGKQPADWYAGFGKFAAAYPLMVSEFGSYDCGSNYVEQLLAYLDTLHVGWVAWTWAVAASSGDQVCSIPQLVTDYRGTPSKSMGSAIYQHLHSYVRDPGTQWLLMISDLRAFKRGAPR</sequence>
<protein>
    <recommendedName>
        <fullName evidence="2">cellulase</fullName>
        <ecNumber evidence="2">3.2.1.4</ecNumber>
    </recommendedName>
</protein>
<dbReference type="Proteomes" id="UP000654345">
    <property type="component" value="Unassembled WGS sequence"/>
</dbReference>
<name>A0ABQ3UNG2_9CHLR</name>
<dbReference type="PANTHER" id="PTHR34142">
    <property type="entry name" value="ENDO-BETA-1,4-GLUCANASE A"/>
    <property type="match status" value="1"/>
</dbReference>
<dbReference type="Gene3D" id="3.20.20.80">
    <property type="entry name" value="Glycosidases"/>
    <property type="match status" value="1"/>
</dbReference>
<keyword evidence="3 5" id="KW-0378">Hydrolase</keyword>
<dbReference type="Pfam" id="PF00150">
    <property type="entry name" value="Cellulase"/>
    <property type="match status" value="1"/>
</dbReference>
<evidence type="ECO:0000256" key="5">
    <source>
        <dbReference type="RuleBase" id="RU361153"/>
    </source>
</evidence>
<dbReference type="EC" id="3.2.1.4" evidence="2"/>
<comment type="caution">
    <text evidence="7">The sequence shown here is derived from an EMBL/GenBank/DDBJ whole genome shotgun (WGS) entry which is preliminary data.</text>
</comment>
<accession>A0ABQ3UNG2</accession>
<feature type="domain" description="Glycoside hydrolase family 5" evidence="6">
    <location>
        <begin position="99"/>
        <end position="347"/>
    </location>
</feature>
<evidence type="ECO:0000256" key="2">
    <source>
        <dbReference type="ARBA" id="ARBA00012601"/>
    </source>
</evidence>
<dbReference type="InterPro" id="IPR018087">
    <property type="entry name" value="Glyco_hydro_5_CS"/>
</dbReference>
<evidence type="ECO:0000256" key="4">
    <source>
        <dbReference type="ARBA" id="ARBA00023295"/>
    </source>
</evidence>
<evidence type="ECO:0000313" key="8">
    <source>
        <dbReference type="Proteomes" id="UP000654345"/>
    </source>
</evidence>
<dbReference type="InterPro" id="IPR017853">
    <property type="entry name" value="GH"/>
</dbReference>
<dbReference type="EMBL" id="BNJG01000001">
    <property type="protein sequence ID" value="GHO54276.1"/>
    <property type="molecule type" value="Genomic_DNA"/>
</dbReference>
<comment type="catalytic activity">
    <reaction evidence="1">
        <text>Endohydrolysis of (1-&gt;4)-beta-D-glucosidic linkages in cellulose, lichenin and cereal beta-D-glucans.</text>
        <dbReference type="EC" id="3.2.1.4"/>
    </reaction>
</comment>
<dbReference type="PROSITE" id="PS00659">
    <property type="entry name" value="GLYCOSYL_HYDROL_F5"/>
    <property type="match status" value="1"/>
</dbReference>
<proteinExistence type="inferred from homology"/>
<organism evidence="7 8">
    <name type="scientific">Ktedonobacter robiniae</name>
    <dbReference type="NCBI Taxonomy" id="2778365"/>
    <lineage>
        <taxon>Bacteria</taxon>
        <taxon>Bacillati</taxon>
        <taxon>Chloroflexota</taxon>
        <taxon>Ktedonobacteria</taxon>
        <taxon>Ktedonobacterales</taxon>
        <taxon>Ktedonobacteraceae</taxon>
        <taxon>Ktedonobacter</taxon>
    </lineage>
</organism>
<evidence type="ECO:0000256" key="3">
    <source>
        <dbReference type="ARBA" id="ARBA00022801"/>
    </source>
</evidence>
<evidence type="ECO:0000313" key="7">
    <source>
        <dbReference type="EMBL" id="GHO54276.1"/>
    </source>
</evidence>
<keyword evidence="4 5" id="KW-0326">Glycosidase</keyword>
<dbReference type="PANTHER" id="PTHR34142:SF1">
    <property type="entry name" value="GLYCOSIDE HYDROLASE FAMILY 5 DOMAIN-CONTAINING PROTEIN"/>
    <property type="match status" value="1"/>
</dbReference>
<keyword evidence="8" id="KW-1185">Reference proteome</keyword>
<gene>
    <name evidence="7" type="ORF">KSB_27510</name>
</gene>
<evidence type="ECO:0000259" key="6">
    <source>
        <dbReference type="Pfam" id="PF00150"/>
    </source>
</evidence>
<dbReference type="SUPFAM" id="SSF51445">
    <property type="entry name" value="(Trans)glycosidases"/>
    <property type="match status" value="1"/>
</dbReference>
<comment type="similarity">
    <text evidence="5">Belongs to the glycosyl hydrolase 5 (cellulase A) family.</text>
</comment>
<reference evidence="7 8" key="1">
    <citation type="journal article" date="2021" name="Int. J. Syst. Evol. Microbiol.">
        <title>Reticulibacter mediterranei gen. nov., sp. nov., within the new family Reticulibacteraceae fam. nov., and Ktedonospora formicarum gen. nov., sp. nov., Ktedonobacter robiniae sp. nov., Dictyobacter formicarum sp. nov. and Dictyobacter arantiisoli sp. nov., belonging to the class Ktedonobacteria.</title>
        <authorList>
            <person name="Yabe S."/>
            <person name="Zheng Y."/>
            <person name="Wang C.M."/>
            <person name="Sakai Y."/>
            <person name="Abe K."/>
            <person name="Yokota A."/>
            <person name="Donadio S."/>
            <person name="Cavaletti L."/>
            <person name="Monciardini P."/>
        </authorList>
    </citation>
    <scope>NUCLEOTIDE SEQUENCE [LARGE SCALE GENOMIC DNA]</scope>
    <source>
        <strain evidence="7 8">SOSP1-30</strain>
    </source>
</reference>
<evidence type="ECO:0000256" key="1">
    <source>
        <dbReference type="ARBA" id="ARBA00000966"/>
    </source>
</evidence>
<dbReference type="InterPro" id="IPR001547">
    <property type="entry name" value="Glyco_hydro_5"/>
</dbReference>